<dbReference type="Pfam" id="PF00343">
    <property type="entry name" value="Phosphorylase"/>
    <property type="match status" value="1"/>
</dbReference>
<dbReference type="InterPro" id="IPR000811">
    <property type="entry name" value="Glyco_trans_35"/>
</dbReference>
<dbReference type="AlphaFoldDB" id="A0A2C5YB68"/>
<keyword evidence="6 9" id="KW-0808">Transferase</keyword>
<dbReference type="EC" id="2.4.1.1" evidence="9"/>
<gene>
    <name evidence="10" type="ORF">CDD82_1758</name>
</gene>
<evidence type="ECO:0000313" key="11">
    <source>
        <dbReference type="Proteomes" id="UP000224854"/>
    </source>
</evidence>
<comment type="similarity">
    <text evidence="3 9">Belongs to the glycogen phosphorylase family.</text>
</comment>
<dbReference type="Proteomes" id="UP000224854">
    <property type="component" value="Unassembled WGS sequence"/>
</dbReference>
<dbReference type="PANTHER" id="PTHR11468">
    <property type="entry name" value="GLYCOGEN PHOSPHORYLASE"/>
    <property type="match status" value="1"/>
</dbReference>
<keyword evidence="8 9" id="KW-0119">Carbohydrate metabolism</keyword>
<dbReference type="GO" id="GO:0005737">
    <property type="term" value="C:cytoplasm"/>
    <property type="evidence" value="ECO:0007669"/>
    <property type="project" value="TreeGrafter"/>
</dbReference>
<evidence type="ECO:0000256" key="4">
    <source>
        <dbReference type="ARBA" id="ARBA00022533"/>
    </source>
</evidence>
<dbReference type="GO" id="GO:0008184">
    <property type="term" value="F:glycogen phosphorylase activity"/>
    <property type="evidence" value="ECO:0007669"/>
    <property type="project" value="InterPro"/>
</dbReference>
<keyword evidence="5 9" id="KW-0328">Glycosyltransferase</keyword>
<keyword evidence="4" id="KW-0021">Allosteric enzyme</keyword>
<evidence type="ECO:0000256" key="3">
    <source>
        <dbReference type="ARBA" id="ARBA00006047"/>
    </source>
</evidence>
<keyword evidence="7 9" id="KW-0663">Pyridoxal phosphate</keyword>
<evidence type="ECO:0000256" key="2">
    <source>
        <dbReference type="ARBA" id="ARBA00001933"/>
    </source>
</evidence>
<organism evidence="10 11">
    <name type="scientific">Ophiocordyceps australis</name>
    <dbReference type="NCBI Taxonomy" id="1399860"/>
    <lineage>
        <taxon>Eukaryota</taxon>
        <taxon>Fungi</taxon>
        <taxon>Dikarya</taxon>
        <taxon>Ascomycota</taxon>
        <taxon>Pezizomycotina</taxon>
        <taxon>Sordariomycetes</taxon>
        <taxon>Hypocreomycetidae</taxon>
        <taxon>Hypocreales</taxon>
        <taxon>Ophiocordycipitaceae</taxon>
        <taxon>Ophiocordyceps</taxon>
    </lineage>
</organism>
<evidence type="ECO:0000256" key="9">
    <source>
        <dbReference type="RuleBase" id="RU000587"/>
    </source>
</evidence>
<dbReference type="PROSITE" id="PS00102">
    <property type="entry name" value="PHOSPHORYLASE"/>
    <property type="match status" value="1"/>
</dbReference>
<evidence type="ECO:0000256" key="5">
    <source>
        <dbReference type="ARBA" id="ARBA00022676"/>
    </source>
</evidence>
<proteinExistence type="inferred from homology"/>
<evidence type="ECO:0000256" key="1">
    <source>
        <dbReference type="ARBA" id="ARBA00001275"/>
    </source>
</evidence>
<accession>A0A2C5YB68</accession>
<dbReference type="PANTHER" id="PTHR11468:SF3">
    <property type="entry name" value="GLYCOGEN PHOSPHORYLASE, LIVER FORM"/>
    <property type="match status" value="1"/>
</dbReference>
<dbReference type="FunFam" id="3.40.50.2000:FF:000003">
    <property type="entry name" value="Alpha-1,4 glucan phosphorylase"/>
    <property type="match status" value="1"/>
</dbReference>
<dbReference type="GO" id="GO:0030170">
    <property type="term" value="F:pyridoxal phosphate binding"/>
    <property type="evidence" value="ECO:0007669"/>
    <property type="project" value="TreeGrafter"/>
</dbReference>
<comment type="function">
    <text evidence="9">Allosteric enzyme that catalyzes the rate-limiting step in glycogen catabolism, the phosphorolytic cleavage of glycogen to produce glucose-1-phosphate, and plays a central role in maintaining cellular and organismal glucose homeostasis.</text>
</comment>
<reference evidence="10 11" key="1">
    <citation type="submission" date="2017-06" db="EMBL/GenBank/DDBJ databases">
        <title>Ant-infecting Ophiocordyceps genomes reveal a high diversity of potential behavioral manipulation genes and a possible major role for enterotoxins.</title>
        <authorList>
            <person name="De Bekker C."/>
            <person name="Evans H.C."/>
            <person name="Brachmann A."/>
            <person name="Hughes D.P."/>
        </authorList>
    </citation>
    <scope>NUCLEOTIDE SEQUENCE [LARGE SCALE GENOMIC DNA]</scope>
    <source>
        <strain evidence="10 11">1348a</strain>
    </source>
</reference>
<evidence type="ECO:0000313" key="10">
    <source>
        <dbReference type="EMBL" id="PHH64502.1"/>
    </source>
</evidence>
<dbReference type="OrthoDB" id="9215500at2759"/>
<comment type="cofactor">
    <cofactor evidence="2 9">
        <name>pyridoxal 5'-phosphate</name>
        <dbReference type="ChEBI" id="CHEBI:597326"/>
    </cofactor>
</comment>
<protein>
    <recommendedName>
        <fullName evidence="9">Alpha-1,4 glucan phosphorylase</fullName>
        <ecNumber evidence="9">2.4.1.1</ecNumber>
    </recommendedName>
</protein>
<sequence>MVRMAHLAIVGSHKVNGVAELHSDLIKTTIFKDFVQIYGPDKFTNVTNGITPRRWLHQANPRLSELIASKCGGMHFLKDLTQLNKLEPWAKDANFRREWAEIKLANKVRLAKHIKDTTGVTVNPASLFDVQVKRIHEYKRQQLNIFGVIHRYLALKTMAPAERKKQLPRVSIFGGKAAPGYWMAKQIIHLINAVGSVVNKDKDIGDLLKVIFLEDYNVSKAEMICPASDISEHISTAGTEASGTSNMKFVLNGGLIIGTCDGANIEITREIGDNNIFLFGNLAEDVEDLRHAHTYGSHSIDGDLQAVFDEIEKGTFGSRDDFGALITAVKHHGDYYLVSDDFHSYLETHKLVDEAYGNQDEWVAKCIVSVARMGFFTSDRCINEYAEGIWNVEPVPMDE</sequence>
<evidence type="ECO:0000256" key="8">
    <source>
        <dbReference type="ARBA" id="ARBA00023277"/>
    </source>
</evidence>
<dbReference type="EMBL" id="NJEU01001558">
    <property type="protein sequence ID" value="PHH64502.1"/>
    <property type="molecule type" value="Genomic_DNA"/>
</dbReference>
<dbReference type="InterPro" id="IPR035090">
    <property type="entry name" value="Pyridoxal_P_attach_site"/>
</dbReference>
<evidence type="ECO:0000256" key="6">
    <source>
        <dbReference type="ARBA" id="ARBA00022679"/>
    </source>
</evidence>
<comment type="caution">
    <text evidence="10">The sequence shown here is derived from an EMBL/GenBank/DDBJ whole genome shotgun (WGS) entry which is preliminary data.</text>
</comment>
<dbReference type="GO" id="GO:0005980">
    <property type="term" value="P:glycogen catabolic process"/>
    <property type="evidence" value="ECO:0007669"/>
    <property type="project" value="TreeGrafter"/>
</dbReference>
<dbReference type="Gene3D" id="3.40.50.2000">
    <property type="entry name" value="Glycogen Phosphorylase B"/>
    <property type="match status" value="2"/>
</dbReference>
<comment type="catalytic activity">
    <reaction evidence="1 9">
        <text>[(1-&gt;4)-alpha-D-glucosyl](n) + phosphate = [(1-&gt;4)-alpha-D-glucosyl](n-1) + alpha-D-glucose 1-phosphate</text>
        <dbReference type="Rhea" id="RHEA:41732"/>
        <dbReference type="Rhea" id="RHEA-COMP:9584"/>
        <dbReference type="Rhea" id="RHEA-COMP:9586"/>
        <dbReference type="ChEBI" id="CHEBI:15444"/>
        <dbReference type="ChEBI" id="CHEBI:43474"/>
        <dbReference type="ChEBI" id="CHEBI:58601"/>
        <dbReference type="EC" id="2.4.1.1"/>
    </reaction>
</comment>
<evidence type="ECO:0000256" key="7">
    <source>
        <dbReference type="ARBA" id="ARBA00022898"/>
    </source>
</evidence>
<name>A0A2C5YB68_9HYPO</name>
<keyword evidence="11" id="KW-1185">Reference proteome</keyword>
<dbReference type="SUPFAM" id="SSF53756">
    <property type="entry name" value="UDP-Glycosyltransferase/glycogen phosphorylase"/>
    <property type="match status" value="1"/>
</dbReference>